<dbReference type="InterPro" id="IPR036152">
    <property type="entry name" value="Asp/glu_Ase-like_sf"/>
</dbReference>
<dbReference type="InterPro" id="IPR027474">
    <property type="entry name" value="L-asparaginase_N"/>
</dbReference>
<evidence type="ECO:0000313" key="10">
    <source>
        <dbReference type="EMBL" id="KAF7280892.1"/>
    </source>
</evidence>
<dbReference type="EMBL" id="JAACXV010000270">
    <property type="protein sequence ID" value="KAF7280892.1"/>
    <property type="molecule type" value="Genomic_DNA"/>
</dbReference>
<dbReference type="GO" id="GO:0006528">
    <property type="term" value="P:asparagine metabolic process"/>
    <property type="evidence" value="ECO:0007669"/>
    <property type="project" value="UniProtKB-ARBA"/>
</dbReference>
<dbReference type="PIRSF" id="PIRSF500176">
    <property type="entry name" value="L_ASNase"/>
    <property type="match status" value="1"/>
</dbReference>
<comment type="caution">
    <text evidence="10">The sequence shown here is derived from an EMBL/GenBank/DDBJ whole genome shotgun (WGS) entry which is preliminary data.</text>
</comment>
<dbReference type="AlphaFoldDB" id="A0A834IGT6"/>
<dbReference type="PANTHER" id="PTHR11707">
    <property type="entry name" value="L-ASPARAGINASE"/>
    <property type="match status" value="1"/>
</dbReference>
<protein>
    <recommendedName>
        <fullName evidence="2">asparaginase</fullName>
        <ecNumber evidence="2">3.5.1.1</ecNumber>
    </recommendedName>
</protein>
<dbReference type="GO" id="GO:0004067">
    <property type="term" value="F:asparaginase activity"/>
    <property type="evidence" value="ECO:0007669"/>
    <property type="project" value="UniProtKB-UniRule"/>
</dbReference>
<dbReference type="PROSITE" id="PS51732">
    <property type="entry name" value="ASN_GLN_ASE_3"/>
    <property type="match status" value="1"/>
</dbReference>
<evidence type="ECO:0000256" key="2">
    <source>
        <dbReference type="ARBA" id="ARBA00012920"/>
    </source>
</evidence>
<comment type="catalytic activity">
    <reaction evidence="3">
        <text>L-asparagine + H2O = L-aspartate + NH4(+)</text>
        <dbReference type="Rhea" id="RHEA:21016"/>
        <dbReference type="ChEBI" id="CHEBI:15377"/>
        <dbReference type="ChEBI" id="CHEBI:28938"/>
        <dbReference type="ChEBI" id="CHEBI:29991"/>
        <dbReference type="ChEBI" id="CHEBI:58048"/>
        <dbReference type="EC" id="3.5.1.1"/>
    </reaction>
</comment>
<dbReference type="Gene3D" id="3.40.50.40">
    <property type="match status" value="1"/>
</dbReference>
<organism evidence="10 11">
    <name type="scientific">Rhynchophorus ferrugineus</name>
    <name type="common">Red palm weevil</name>
    <name type="synonym">Curculio ferrugineus</name>
    <dbReference type="NCBI Taxonomy" id="354439"/>
    <lineage>
        <taxon>Eukaryota</taxon>
        <taxon>Metazoa</taxon>
        <taxon>Ecdysozoa</taxon>
        <taxon>Arthropoda</taxon>
        <taxon>Hexapoda</taxon>
        <taxon>Insecta</taxon>
        <taxon>Pterygota</taxon>
        <taxon>Neoptera</taxon>
        <taxon>Endopterygota</taxon>
        <taxon>Coleoptera</taxon>
        <taxon>Polyphaga</taxon>
        <taxon>Cucujiformia</taxon>
        <taxon>Curculionidae</taxon>
        <taxon>Dryophthorinae</taxon>
        <taxon>Rhynchophorus</taxon>
    </lineage>
</organism>
<dbReference type="Pfam" id="PF17763">
    <property type="entry name" value="Asparaginase_C"/>
    <property type="match status" value="1"/>
</dbReference>
<accession>A0A834IGT6</accession>
<dbReference type="PANTHER" id="PTHR11707:SF28">
    <property type="entry name" value="60 KDA LYSOPHOSPHOLIPASE"/>
    <property type="match status" value="1"/>
</dbReference>
<feature type="active site" evidence="6">
    <location>
        <position position="14"/>
    </location>
</feature>
<dbReference type="InterPro" id="IPR006034">
    <property type="entry name" value="Asparaginase/glutaminase-like"/>
</dbReference>
<dbReference type="OrthoDB" id="542841at2759"/>
<evidence type="ECO:0000256" key="7">
    <source>
        <dbReference type="PROSITE-ProRule" id="PRU10100"/>
    </source>
</evidence>
<dbReference type="PROSITE" id="PS00917">
    <property type="entry name" value="ASN_GLN_ASE_2"/>
    <property type="match status" value="1"/>
</dbReference>
<keyword evidence="11" id="KW-1185">Reference proteome</keyword>
<evidence type="ECO:0000256" key="3">
    <source>
        <dbReference type="ARBA" id="ARBA00049366"/>
    </source>
</evidence>
<feature type="domain" description="Asparaginase/glutaminase C-terminal" evidence="9">
    <location>
        <begin position="208"/>
        <end position="313"/>
    </location>
</feature>
<dbReference type="InterPro" id="IPR020827">
    <property type="entry name" value="Asparaginase/glutaminase_AS1"/>
</dbReference>
<dbReference type="PROSITE" id="PS00144">
    <property type="entry name" value="ASN_GLN_ASE_1"/>
    <property type="match status" value="1"/>
</dbReference>
<dbReference type="InterPro" id="IPR027475">
    <property type="entry name" value="Asparaginase/glutaminase_AS2"/>
</dbReference>
<feature type="active site" evidence="7">
    <location>
        <position position="103"/>
    </location>
</feature>
<dbReference type="PIRSF" id="PIRSF001220">
    <property type="entry name" value="L-ASNase_gatD"/>
    <property type="match status" value="1"/>
</dbReference>
<evidence type="ECO:0000256" key="4">
    <source>
        <dbReference type="PIRSR" id="PIRSR001220-1"/>
    </source>
</evidence>
<dbReference type="Pfam" id="PF00710">
    <property type="entry name" value="Asparaginase"/>
    <property type="match status" value="1"/>
</dbReference>
<evidence type="ECO:0000256" key="6">
    <source>
        <dbReference type="PROSITE-ProRule" id="PRU10099"/>
    </source>
</evidence>
<dbReference type="InterPro" id="IPR041725">
    <property type="entry name" value="L-asparaginase_I"/>
</dbReference>
<feature type="domain" description="L-asparaginase N-terminal" evidence="8">
    <location>
        <begin position="5"/>
        <end position="202"/>
    </location>
</feature>
<evidence type="ECO:0000256" key="5">
    <source>
        <dbReference type="PIRSR" id="PIRSR001220-2"/>
    </source>
</evidence>
<evidence type="ECO:0000259" key="9">
    <source>
        <dbReference type="Pfam" id="PF17763"/>
    </source>
</evidence>
<name>A0A834IGT6_RHYFE</name>
<dbReference type="SMART" id="SM00870">
    <property type="entry name" value="Asparaginase"/>
    <property type="match status" value="1"/>
</dbReference>
<feature type="binding site" evidence="5">
    <location>
        <begin position="103"/>
        <end position="104"/>
    </location>
    <ligand>
        <name>substrate</name>
    </ligand>
</feature>
<reference evidence="10" key="1">
    <citation type="submission" date="2020-08" db="EMBL/GenBank/DDBJ databases">
        <title>Genome sequencing and assembly of the red palm weevil Rhynchophorus ferrugineus.</title>
        <authorList>
            <person name="Dias G.B."/>
            <person name="Bergman C.M."/>
            <person name="Manee M."/>
        </authorList>
    </citation>
    <scope>NUCLEOTIDE SEQUENCE</scope>
    <source>
        <strain evidence="10">AA-2017</strain>
        <tissue evidence="10">Whole larva</tissue>
    </source>
</reference>
<dbReference type="Proteomes" id="UP000625711">
    <property type="component" value="Unassembled WGS sequence"/>
</dbReference>
<dbReference type="InterPro" id="IPR027473">
    <property type="entry name" value="L-asparaginase_C"/>
</dbReference>
<dbReference type="InterPro" id="IPR037152">
    <property type="entry name" value="L-asparaginase_N_sf"/>
</dbReference>
<dbReference type="SFLD" id="SFLDS00057">
    <property type="entry name" value="Glutaminase/Asparaginase"/>
    <property type="match status" value="1"/>
</dbReference>
<dbReference type="InterPro" id="IPR040919">
    <property type="entry name" value="Asparaginase_C"/>
</dbReference>
<proteinExistence type="inferred from homology"/>
<gene>
    <name evidence="10" type="ORF">GWI33_005404</name>
</gene>
<evidence type="ECO:0000256" key="1">
    <source>
        <dbReference type="ARBA" id="ARBA00010518"/>
    </source>
</evidence>
<evidence type="ECO:0000313" key="11">
    <source>
        <dbReference type="Proteomes" id="UP000625711"/>
    </source>
</evidence>
<dbReference type="PRINTS" id="PR00139">
    <property type="entry name" value="ASNGLNASE"/>
</dbReference>
<feature type="binding site" evidence="5">
    <location>
        <position position="72"/>
    </location>
    <ligand>
        <name>substrate</name>
    </ligand>
</feature>
<dbReference type="FunFam" id="3.40.50.1170:FF:000001">
    <property type="entry name" value="L-asparaginase 2"/>
    <property type="match status" value="1"/>
</dbReference>
<feature type="active site" description="O-isoaspartyl threonine intermediate" evidence="4">
    <location>
        <position position="14"/>
    </location>
</feature>
<comment type="similarity">
    <text evidence="1">Belongs to the asparaginase 1 family.</text>
</comment>
<dbReference type="Gene3D" id="3.40.50.1170">
    <property type="entry name" value="L-asparaginase, N-terminal domain"/>
    <property type="match status" value="1"/>
</dbReference>
<dbReference type="EC" id="3.5.1.1" evidence="2"/>
<dbReference type="SUPFAM" id="SSF53774">
    <property type="entry name" value="Glutaminase/Asparaginase"/>
    <property type="match status" value="1"/>
</dbReference>
<dbReference type="CDD" id="cd08963">
    <property type="entry name" value="L-asparaginase_I"/>
    <property type="match status" value="1"/>
</dbReference>
<evidence type="ECO:0000259" key="8">
    <source>
        <dbReference type="Pfam" id="PF00710"/>
    </source>
</evidence>
<sequence>MAKRNILVLYTGGTIGMKQNDKGVYVPKKDELVRHITGMKFSSGGHNGEFTIMFNNSEVHYKIKEYDRLIDSSNISPKEWKQLASDIKKFYDDYDGFVILHGTDTLAYTSSVLSFMLEGLSKPVILTGAQIPIFEDNSDGIDNIYWSLYIASQCDISEVCVYFGNKLLRGNRCTKIDTTDFVAFDSPNFKELATVVSNELMWTELNEKVGIFYFTPTTTKQNVQSYLAELEGLVILTYGVGNVNKTNEIIDVLKEAINKGVVIINVSQCLKGPVKTDYLSGNDLSKGGVISGKDMTIEAAYAKLVVMLNRKKDEIFKKNIRGEMTETN</sequence>